<comment type="catalytic activity">
    <reaction evidence="4">
        <text>an aldehyde + NAD(+) + H2O = a carboxylate + NADH + 2 H(+)</text>
        <dbReference type="Rhea" id="RHEA:16185"/>
        <dbReference type="ChEBI" id="CHEBI:15377"/>
        <dbReference type="ChEBI" id="CHEBI:15378"/>
        <dbReference type="ChEBI" id="CHEBI:17478"/>
        <dbReference type="ChEBI" id="CHEBI:29067"/>
        <dbReference type="ChEBI" id="CHEBI:57540"/>
        <dbReference type="ChEBI" id="CHEBI:57945"/>
        <dbReference type="EC" id="1.2.1.3"/>
    </reaction>
</comment>
<dbReference type="PANTHER" id="PTHR11699">
    <property type="entry name" value="ALDEHYDE DEHYDROGENASE-RELATED"/>
    <property type="match status" value="1"/>
</dbReference>
<organism evidence="9 10">
    <name type="scientific">Sporothrix eucalyptigena</name>
    <dbReference type="NCBI Taxonomy" id="1812306"/>
    <lineage>
        <taxon>Eukaryota</taxon>
        <taxon>Fungi</taxon>
        <taxon>Dikarya</taxon>
        <taxon>Ascomycota</taxon>
        <taxon>Pezizomycotina</taxon>
        <taxon>Sordariomycetes</taxon>
        <taxon>Sordariomycetidae</taxon>
        <taxon>Ophiostomatales</taxon>
        <taxon>Ophiostomataceae</taxon>
        <taxon>Sporothrix</taxon>
    </lineage>
</organism>
<evidence type="ECO:0000256" key="2">
    <source>
        <dbReference type="ARBA" id="ARBA00023002"/>
    </source>
</evidence>
<reference evidence="9 10" key="1">
    <citation type="submission" date="2024-01" db="EMBL/GenBank/DDBJ databases">
        <authorList>
            <person name="Allen C."/>
            <person name="Tagirdzhanova G."/>
        </authorList>
    </citation>
    <scope>NUCLEOTIDE SEQUENCE [LARGE SCALE GENOMIC DNA]</scope>
</reference>
<dbReference type="Gene3D" id="3.40.605.10">
    <property type="entry name" value="Aldehyde Dehydrogenase, Chain A, domain 1"/>
    <property type="match status" value="1"/>
</dbReference>
<accession>A0ABP0ATC9</accession>
<feature type="domain" description="2EXR" evidence="8">
    <location>
        <begin position="2"/>
        <end position="123"/>
    </location>
</feature>
<dbReference type="SUPFAM" id="SSF53720">
    <property type="entry name" value="ALDH-like"/>
    <property type="match status" value="1"/>
</dbReference>
<evidence type="ECO:0000259" key="7">
    <source>
        <dbReference type="Pfam" id="PF00171"/>
    </source>
</evidence>
<dbReference type="InterPro" id="IPR015590">
    <property type="entry name" value="Aldehyde_DH_dom"/>
</dbReference>
<evidence type="ECO:0000259" key="8">
    <source>
        <dbReference type="Pfam" id="PF20150"/>
    </source>
</evidence>
<dbReference type="EC" id="1.2.1.3" evidence="3"/>
<keyword evidence="10" id="KW-1185">Reference proteome</keyword>
<comment type="similarity">
    <text evidence="1 6">Belongs to the aldehyde dehydrogenase family.</text>
</comment>
<evidence type="ECO:0000313" key="10">
    <source>
        <dbReference type="Proteomes" id="UP001642482"/>
    </source>
</evidence>
<evidence type="ECO:0000256" key="1">
    <source>
        <dbReference type="ARBA" id="ARBA00009986"/>
    </source>
</evidence>
<dbReference type="InterPro" id="IPR016161">
    <property type="entry name" value="Ald_DH/histidinol_DH"/>
</dbReference>
<dbReference type="Pfam" id="PF20150">
    <property type="entry name" value="2EXR"/>
    <property type="match status" value="1"/>
</dbReference>
<dbReference type="Pfam" id="PF00171">
    <property type="entry name" value="Aldedh"/>
    <property type="match status" value="1"/>
</dbReference>
<sequence>MLPPEIRVGIWHSYLQSYRIVGIDLHAEPDVGPDDGDSASQLLEAPPLYSERNKLGNVVSGQNYRLVLGPQHQLNPLLRVSAEARAVALGFYRLKIPCSSRRRPAHDGHDHDRQVYISPEFDFVHVQLGPGADSVVTVYVLRLLGNGDASRFQLPHDPRLVAPQALDAFTSTLINLQTLYFYIRADTARTMTSELIADRIRYNRGVPIEARCYEDVVILGNDPRRIEHDLRLVCVGDDPRASLWVWQEMVRAFGIAGAATADVRFLLTSTIPSTAGGRAIRSYGDVKTYVQAEERHWQALFNETTGLFRGMVNPDTPEQVADAVYAVGFWLVDADAFGAMPERVGVFGRGFRTAIMAAEISFTTFYNVVGSEKRGVGESKLNGINPSNGKPLWDVPVATPVDLEDAVSAAKTAFPEWSARLHDERSKLVKEFSDALEKYKTEFTELLHHETGKPTAFAESEVVMGINTTRGNSNWSVPDQVLKDDETVRIVKQHAPIGVVAGITPWNYPFQMAILKIAPALMAGCTVILKPSPYTPYCALKIGEVANSVFPAGVVQVLSGDDNLGPWITQHPGISKISFTGSTATGKKVMASASATLKRVNLELGGNDAAVITQDFDIAEAARMVATATFAHSGQICMATKRIYVHDSVYDEFLQHLIDIVKTYTPGEGFCSPIQNQMQYDKVRALYEDCADHGYDFAVGSGDVPEYQPGLGAGYFVKPAVIANPPDTSRIVQEEPFGPIVPVLKWNSDEELVRRVNDTPTGLGATVYCRGQTRAWALASRLETGSVWVNGGLKLHPEALFGAHKQSGIGGELGPLGLTYYTNSRTVTYWKDDKTTVPKGDGGLFA</sequence>
<evidence type="ECO:0000256" key="6">
    <source>
        <dbReference type="RuleBase" id="RU003345"/>
    </source>
</evidence>
<evidence type="ECO:0000256" key="4">
    <source>
        <dbReference type="ARBA" id="ARBA00049194"/>
    </source>
</evidence>
<keyword evidence="2 6" id="KW-0560">Oxidoreductase</keyword>
<dbReference type="EMBL" id="CAWUHD010000005">
    <property type="protein sequence ID" value="CAK7210506.1"/>
    <property type="molecule type" value="Genomic_DNA"/>
</dbReference>
<dbReference type="PROSITE" id="PS00070">
    <property type="entry name" value="ALDEHYDE_DEHYDR_CYS"/>
    <property type="match status" value="1"/>
</dbReference>
<evidence type="ECO:0000313" key="9">
    <source>
        <dbReference type="EMBL" id="CAK7210506.1"/>
    </source>
</evidence>
<evidence type="ECO:0000256" key="5">
    <source>
        <dbReference type="PROSITE-ProRule" id="PRU10007"/>
    </source>
</evidence>
<dbReference type="InterPro" id="IPR029510">
    <property type="entry name" value="Ald_DH_CS_GLU"/>
</dbReference>
<gene>
    <name evidence="9" type="ORF">SEUCBS140593_000847</name>
</gene>
<name>A0ABP0ATC9_9PEZI</name>
<protein>
    <recommendedName>
        <fullName evidence="3">aldehyde dehydrogenase (NAD(+))</fullName>
        <ecNumber evidence="3">1.2.1.3</ecNumber>
    </recommendedName>
</protein>
<dbReference type="InterPro" id="IPR016162">
    <property type="entry name" value="Ald_DH_N"/>
</dbReference>
<comment type="caution">
    <text evidence="9">The sequence shown here is derived from an EMBL/GenBank/DDBJ whole genome shotgun (WGS) entry which is preliminary data.</text>
</comment>
<evidence type="ECO:0000256" key="3">
    <source>
        <dbReference type="ARBA" id="ARBA00024226"/>
    </source>
</evidence>
<dbReference type="InterPro" id="IPR016160">
    <property type="entry name" value="Ald_DH_CS_CYS"/>
</dbReference>
<dbReference type="InterPro" id="IPR016163">
    <property type="entry name" value="Ald_DH_C"/>
</dbReference>
<dbReference type="Proteomes" id="UP001642482">
    <property type="component" value="Unassembled WGS sequence"/>
</dbReference>
<feature type="domain" description="Aldehyde dehydrogenase" evidence="7">
    <location>
        <begin position="380"/>
        <end position="827"/>
    </location>
</feature>
<dbReference type="InterPro" id="IPR044086">
    <property type="entry name" value="LUC3-like"/>
</dbReference>
<dbReference type="PROSITE" id="PS00687">
    <property type="entry name" value="ALDEHYDE_DEHYDR_GLU"/>
    <property type="match status" value="1"/>
</dbReference>
<dbReference type="InterPro" id="IPR045518">
    <property type="entry name" value="2EXR"/>
</dbReference>
<dbReference type="Gene3D" id="3.40.309.10">
    <property type="entry name" value="Aldehyde Dehydrogenase, Chain A, domain 2"/>
    <property type="match status" value="1"/>
</dbReference>
<proteinExistence type="inferred from homology"/>
<feature type="active site" evidence="5">
    <location>
        <position position="603"/>
    </location>
</feature>
<dbReference type="CDD" id="cd07106">
    <property type="entry name" value="ALDH_AldA-AAD23400"/>
    <property type="match status" value="1"/>
</dbReference>